<feature type="transmembrane region" description="Helical" evidence="6">
    <location>
        <begin position="74"/>
        <end position="95"/>
    </location>
</feature>
<comment type="subcellular location">
    <subcellularLocation>
        <location evidence="1">Cell membrane</location>
        <topology evidence="1">Multi-pass membrane protein</topology>
    </subcellularLocation>
</comment>
<evidence type="ECO:0000256" key="2">
    <source>
        <dbReference type="ARBA" id="ARBA00022448"/>
    </source>
</evidence>
<keyword evidence="4 6" id="KW-1133">Transmembrane helix</keyword>
<dbReference type="KEGG" id="bsia:CWD84_19100"/>
<reference evidence="8 9" key="1">
    <citation type="submission" date="2017-11" db="EMBL/GenBank/DDBJ databases">
        <title>Genome sequence and genome mining of multiple bioactive secondary metabolites from a deep sea-derived Bacillus siamensis SCSIO 05746.</title>
        <authorList>
            <person name="Pan H.-Q."/>
            <person name="Ju J.-H."/>
        </authorList>
    </citation>
    <scope>NUCLEOTIDE SEQUENCE [LARGE SCALE GENOMIC DNA]</scope>
    <source>
        <strain evidence="8 9">SCSIO 05746</strain>
    </source>
</reference>
<evidence type="ECO:0000313" key="8">
    <source>
        <dbReference type="EMBL" id="AUJ78761.1"/>
    </source>
</evidence>
<keyword evidence="2" id="KW-0813">Transport</keyword>
<feature type="transmembrane region" description="Helical" evidence="6">
    <location>
        <begin position="41"/>
        <end position="62"/>
    </location>
</feature>
<keyword evidence="9" id="KW-1185">Reference proteome</keyword>
<dbReference type="Pfam" id="PF07690">
    <property type="entry name" value="MFS_1"/>
    <property type="match status" value="1"/>
</dbReference>
<evidence type="ECO:0000256" key="5">
    <source>
        <dbReference type="ARBA" id="ARBA00023136"/>
    </source>
</evidence>
<accession>A0AAI8N1K5</accession>
<feature type="transmembrane region" description="Helical" evidence="6">
    <location>
        <begin position="339"/>
        <end position="360"/>
    </location>
</feature>
<dbReference type="InterPro" id="IPR020846">
    <property type="entry name" value="MFS_dom"/>
</dbReference>
<dbReference type="PROSITE" id="PS50850">
    <property type="entry name" value="MFS"/>
    <property type="match status" value="1"/>
</dbReference>
<feature type="transmembrane region" description="Helical" evidence="6">
    <location>
        <begin position="249"/>
        <end position="270"/>
    </location>
</feature>
<proteinExistence type="predicted"/>
<sequence length="404" mass="42457">MSKQGIQKWKLSLFIIFSLPGLAFSSWISRTPEVRETLKASTSVMGLIIFGLACGSLIGLLSASRIISRKGTRFVALISVLIVIIGIFVISAGVFSAFKSIVFAGLIIFGLGYGLAEVALNADGSALERAAGKTMMPALHASFTAGTLIGAGLASAAILFKVPVLVHLLLIAGIEFILIFTFFRFLPEDTGKEDAVSRRQEVSSEKPVNVWTEPRTLLIGLIVLGMAFAEGSANDWLPLTMTDGFHVTHAQGTAVYGVFLTAMLIARIFGGAFLDRYGRVPVLHLCTAVSVIGLSLVIFSGNLTAAVIGVFLWGIGASLGFPVGLSAAGDDPKGAVKRVGAISFVGYCAFLVGPPVLGLLGEEFGLVQALTIVLIGIVLSGLVSRAAKQPAHQKNVHDTNSHSM</sequence>
<feature type="transmembrane region" description="Helical" evidence="6">
    <location>
        <begin position="166"/>
        <end position="187"/>
    </location>
</feature>
<dbReference type="AlphaFoldDB" id="A0AAI8N1K5"/>
<dbReference type="EMBL" id="CP025001">
    <property type="protein sequence ID" value="AUJ78761.1"/>
    <property type="molecule type" value="Genomic_DNA"/>
</dbReference>
<keyword evidence="3 6" id="KW-0812">Transmembrane</keyword>
<evidence type="ECO:0000256" key="6">
    <source>
        <dbReference type="SAM" id="Phobius"/>
    </source>
</evidence>
<dbReference type="PANTHER" id="PTHR23514:SF13">
    <property type="entry name" value="INNER MEMBRANE PROTEIN YBJJ"/>
    <property type="match status" value="1"/>
</dbReference>
<dbReference type="GO" id="GO:0005886">
    <property type="term" value="C:plasma membrane"/>
    <property type="evidence" value="ECO:0007669"/>
    <property type="project" value="UniProtKB-SubCell"/>
</dbReference>
<dbReference type="RefSeq" id="WP_060963472.1">
    <property type="nucleotide sequence ID" value="NZ_CP025001.1"/>
</dbReference>
<dbReference type="PANTHER" id="PTHR23514">
    <property type="entry name" value="BYPASS OF STOP CODON PROTEIN 6"/>
    <property type="match status" value="1"/>
</dbReference>
<dbReference type="CDD" id="cd17393">
    <property type="entry name" value="MFS_MosC_like"/>
    <property type="match status" value="1"/>
</dbReference>
<feature type="domain" description="Major facilitator superfamily (MFS) profile" evidence="7">
    <location>
        <begin position="1"/>
        <end position="388"/>
    </location>
</feature>
<evidence type="ECO:0000256" key="4">
    <source>
        <dbReference type="ARBA" id="ARBA00022989"/>
    </source>
</evidence>
<feature type="transmembrane region" description="Helical" evidence="6">
    <location>
        <begin position="141"/>
        <end position="160"/>
    </location>
</feature>
<evidence type="ECO:0000256" key="3">
    <source>
        <dbReference type="ARBA" id="ARBA00022692"/>
    </source>
</evidence>
<dbReference type="SUPFAM" id="SSF103473">
    <property type="entry name" value="MFS general substrate transporter"/>
    <property type="match status" value="1"/>
</dbReference>
<dbReference type="InterPro" id="IPR051788">
    <property type="entry name" value="MFS_Transporter"/>
</dbReference>
<evidence type="ECO:0000256" key="1">
    <source>
        <dbReference type="ARBA" id="ARBA00004651"/>
    </source>
</evidence>
<dbReference type="GO" id="GO:0022857">
    <property type="term" value="F:transmembrane transporter activity"/>
    <property type="evidence" value="ECO:0007669"/>
    <property type="project" value="InterPro"/>
</dbReference>
<evidence type="ECO:0000259" key="7">
    <source>
        <dbReference type="PROSITE" id="PS50850"/>
    </source>
</evidence>
<dbReference type="InterPro" id="IPR036259">
    <property type="entry name" value="MFS_trans_sf"/>
</dbReference>
<keyword evidence="5 6" id="KW-0472">Membrane</keyword>
<feature type="transmembrane region" description="Helical" evidence="6">
    <location>
        <begin position="305"/>
        <end position="327"/>
    </location>
</feature>
<gene>
    <name evidence="8" type="ORF">CWD84_19100</name>
</gene>
<evidence type="ECO:0000313" key="9">
    <source>
        <dbReference type="Proteomes" id="UP000234366"/>
    </source>
</evidence>
<dbReference type="Proteomes" id="UP000234366">
    <property type="component" value="Chromosome"/>
</dbReference>
<dbReference type="InterPro" id="IPR011701">
    <property type="entry name" value="MFS"/>
</dbReference>
<name>A0AAI8N1K5_9BACI</name>
<feature type="transmembrane region" description="Helical" evidence="6">
    <location>
        <begin position="282"/>
        <end position="299"/>
    </location>
</feature>
<protein>
    <submittedName>
        <fullName evidence="8">MFS transporter</fullName>
    </submittedName>
</protein>
<organism evidence="8 9">
    <name type="scientific">Bacillus siamensis</name>
    <dbReference type="NCBI Taxonomy" id="659243"/>
    <lineage>
        <taxon>Bacteria</taxon>
        <taxon>Bacillati</taxon>
        <taxon>Bacillota</taxon>
        <taxon>Bacilli</taxon>
        <taxon>Bacillales</taxon>
        <taxon>Bacillaceae</taxon>
        <taxon>Bacillus</taxon>
        <taxon>Bacillus amyloliquefaciens group</taxon>
    </lineage>
</organism>
<feature type="transmembrane region" description="Helical" evidence="6">
    <location>
        <begin position="208"/>
        <end position="229"/>
    </location>
</feature>
<feature type="transmembrane region" description="Helical" evidence="6">
    <location>
        <begin position="366"/>
        <end position="384"/>
    </location>
</feature>
<dbReference type="Gene3D" id="1.20.1250.20">
    <property type="entry name" value="MFS general substrate transporter like domains"/>
    <property type="match status" value="2"/>
</dbReference>
<feature type="transmembrane region" description="Helical" evidence="6">
    <location>
        <begin position="101"/>
        <end position="120"/>
    </location>
</feature>